<dbReference type="Proteomes" id="UP001168423">
    <property type="component" value="Unassembled WGS sequence"/>
</dbReference>
<evidence type="ECO:0000313" key="1">
    <source>
        <dbReference type="EMBL" id="MDN7013576.1"/>
    </source>
</evidence>
<name>A0ABT8M4Q9_9EURY</name>
<proteinExistence type="predicted"/>
<evidence type="ECO:0000313" key="2">
    <source>
        <dbReference type="Proteomes" id="UP001168423"/>
    </source>
</evidence>
<comment type="caution">
    <text evidence="1">The sequence shown here is derived from an EMBL/GenBank/DDBJ whole genome shotgun (WGS) entry which is preliminary data.</text>
</comment>
<dbReference type="PANTHER" id="PTHR34614">
    <property type="match status" value="1"/>
</dbReference>
<sequence>MLAIITQLTESLQHPDQVYHIVDAAFYTAENLATLGTHTFWIGRVLATLNEVKVLVAAVLPLQPCTDDHYQYAEHASKYASIPQKWVVYPFGADAGAAREDVRETAGE</sequence>
<keyword evidence="2" id="KW-1185">Reference proteome</keyword>
<reference evidence="1" key="1">
    <citation type="submission" date="2019-05" db="EMBL/GenBank/DDBJ databases">
        <title>Isolation and characterization of methanogens from the cold seep sediment at Four-Way Closure Ridge.</title>
        <authorList>
            <person name="You Y.-T."/>
            <person name="Chen S.-C."/>
            <person name="Zhang W.-L."/>
            <person name="Lai M.-C."/>
        </authorList>
    </citation>
    <scope>NUCLEOTIDE SEQUENCE</scope>
    <source>
        <strain evidence="1">FWC-SCC3</strain>
    </source>
</reference>
<gene>
    <name evidence="1" type="ORF">FGW20_11140</name>
</gene>
<dbReference type="EMBL" id="VCYI01000016">
    <property type="protein sequence ID" value="MDN7013576.1"/>
    <property type="molecule type" value="Genomic_DNA"/>
</dbReference>
<organism evidence="1 2">
    <name type="scientific">Methanoculleus methanifontis</name>
    <dbReference type="NCBI Taxonomy" id="2584086"/>
    <lineage>
        <taxon>Archaea</taxon>
        <taxon>Methanobacteriati</taxon>
        <taxon>Methanobacteriota</taxon>
        <taxon>Stenosarchaea group</taxon>
        <taxon>Methanomicrobia</taxon>
        <taxon>Methanomicrobiales</taxon>
        <taxon>Methanomicrobiaceae</taxon>
        <taxon>Methanoculleus</taxon>
    </lineage>
</organism>
<protein>
    <submittedName>
        <fullName evidence="1">Uncharacterized protein</fullName>
    </submittedName>
</protein>
<accession>A0ABT8M4Q9</accession>
<dbReference type="PANTHER" id="PTHR34614:SF2">
    <property type="entry name" value="TRANSPOSASE IS4-LIKE DOMAIN-CONTAINING PROTEIN"/>
    <property type="match status" value="1"/>
</dbReference>
<dbReference type="RefSeq" id="WP_301678178.1">
    <property type="nucleotide sequence ID" value="NZ_VCYI01000016.1"/>
</dbReference>